<reference evidence="1 2" key="1">
    <citation type="submission" date="2019-06" db="EMBL/GenBank/DDBJ databases">
        <authorList>
            <person name="Meng X."/>
        </authorList>
    </citation>
    <scope>NUCLEOTIDE SEQUENCE [LARGE SCALE GENOMIC DNA]</scope>
    <source>
        <strain evidence="1 2">M625</strain>
    </source>
</reference>
<dbReference type="RefSeq" id="WP_140596269.1">
    <property type="nucleotide sequence ID" value="NZ_VFWZ01000008.1"/>
</dbReference>
<dbReference type="EMBL" id="VFWZ01000008">
    <property type="protein sequence ID" value="TPN82877.1"/>
    <property type="molecule type" value="Genomic_DNA"/>
</dbReference>
<organism evidence="1 2">
    <name type="scientific">Aquimarina algicola</name>
    <dbReference type="NCBI Taxonomy" id="2589995"/>
    <lineage>
        <taxon>Bacteria</taxon>
        <taxon>Pseudomonadati</taxon>
        <taxon>Bacteroidota</taxon>
        <taxon>Flavobacteriia</taxon>
        <taxon>Flavobacteriales</taxon>
        <taxon>Flavobacteriaceae</taxon>
        <taxon>Aquimarina</taxon>
    </lineage>
</organism>
<sequence length="118" mass="14121">MSYDLDFWKYKKGIYLDNQEVYEKCSDAQTIDGLEDLPIESILRDVQKEFTSWKMNDSNIDFENPNGNGSFQIFTTKQFVRFDCYRMSGEDMNRIIDIMYEFGCPLYDPQVPQRYDQE</sequence>
<name>A0A504IWL6_9FLAO</name>
<dbReference type="OrthoDB" id="4377013at2"/>
<protein>
    <submittedName>
        <fullName evidence="1">Uncharacterized protein</fullName>
    </submittedName>
</protein>
<comment type="caution">
    <text evidence="1">The sequence shown here is derived from an EMBL/GenBank/DDBJ whole genome shotgun (WGS) entry which is preliminary data.</text>
</comment>
<gene>
    <name evidence="1" type="ORF">FHK87_20845</name>
</gene>
<keyword evidence="2" id="KW-1185">Reference proteome</keyword>
<evidence type="ECO:0000313" key="1">
    <source>
        <dbReference type="EMBL" id="TPN82877.1"/>
    </source>
</evidence>
<evidence type="ECO:0000313" key="2">
    <source>
        <dbReference type="Proteomes" id="UP000315540"/>
    </source>
</evidence>
<dbReference type="Proteomes" id="UP000315540">
    <property type="component" value="Unassembled WGS sequence"/>
</dbReference>
<proteinExistence type="predicted"/>
<dbReference type="AlphaFoldDB" id="A0A504IWL6"/>
<accession>A0A504IWL6</accession>